<evidence type="ECO:0000313" key="2">
    <source>
        <dbReference type="Proteomes" id="UP000009047"/>
    </source>
</evidence>
<keyword evidence="2" id="KW-1185">Reference proteome</keyword>
<dbReference type="OrthoDB" id="5518028at2"/>
<name>E1QJA6_DESB2</name>
<sequence>MARKSKWNEEDRKSLLKMVQDGVAEQEIRETLAYNGKPMTAVEFAQQLKMAMVDSGQIKQAAKTKTAVQAKVYEVTAKGRLSITDFEEVTGFGVGAKFALEKPRGKSKSWRLVPVD</sequence>
<dbReference type="AlphaFoldDB" id="E1QJA6"/>
<dbReference type="EMBL" id="CP002085">
    <property type="protein sequence ID" value="ADK85649.1"/>
    <property type="molecule type" value="Genomic_DNA"/>
</dbReference>
<protein>
    <submittedName>
        <fullName evidence="1">Uncharacterized protein</fullName>
    </submittedName>
</protein>
<accession>E1QJA6</accession>
<proteinExistence type="predicted"/>
<organism evidence="1 2">
    <name type="scientific">Desulfarculus baarsii (strain ATCC 33931 / DSM 2075 / LMG 7858 / VKM B-1802 / 2st14)</name>
    <dbReference type="NCBI Taxonomy" id="644282"/>
    <lineage>
        <taxon>Bacteria</taxon>
        <taxon>Pseudomonadati</taxon>
        <taxon>Thermodesulfobacteriota</taxon>
        <taxon>Desulfarculia</taxon>
        <taxon>Desulfarculales</taxon>
        <taxon>Desulfarculaceae</taxon>
        <taxon>Desulfarculus</taxon>
    </lineage>
</organism>
<dbReference type="KEGG" id="dbr:Deba_2287"/>
<evidence type="ECO:0000313" key="1">
    <source>
        <dbReference type="EMBL" id="ADK85649.1"/>
    </source>
</evidence>
<dbReference type="Proteomes" id="UP000009047">
    <property type="component" value="Chromosome"/>
</dbReference>
<dbReference type="HOGENOM" id="CLU_2092843_0_0_7"/>
<dbReference type="RefSeq" id="WP_013259088.1">
    <property type="nucleotide sequence ID" value="NC_014365.1"/>
</dbReference>
<gene>
    <name evidence="1" type="ordered locus">Deba_2287</name>
</gene>
<reference evidence="1 2" key="1">
    <citation type="journal article" date="2010" name="Stand. Genomic Sci.">
        <title>Complete genome sequence of Desulfarculus baarsii type strain (2st14).</title>
        <authorList>
            <person name="Sun H."/>
            <person name="Spring S."/>
            <person name="Lapidus A."/>
            <person name="Davenport K."/>
            <person name="Del Rio T.G."/>
            <person name="Tice H."/>
            <person name="Nolan M."/>
            <person name="Copeland A."/>
            <person name="Cheng J.F."/>
            <person name="Lucas S."/>
            <person name="Tapia R."/>
            <person name="Goodwin L."/>
            <person name="Pitluck S."/>
            <person name="Ivanova N."/>
            <person name="Pagani I."/>
            <person name="Mavromatis K."/>
            <person name="Ovchinnikova G."/>
            <person name="Pati A."/>
            <person name="Chen A."/>
            <person name="Palaniappan K."/>
            <person name="Hauser L."/>
            <person name="Chang Y.J."/>
            <person name="Jeffries C.D."/>
            <person name="Detter J.C."/>
            <person name="Han C."/>
            <person name="Rohde M."/>
            <person name="Brambilla E."/>
            <person name="Goker M."/>
            <person name="Woyke T."/>
            <person name="Bristow J."/>
            <person name="Eisen J.A."/>
            <person name="Markowitz V."/>
            <person name="Hugenholtz P."/>
            <person name="Kyrpides N.C."/>
            <person name="Klenk H.P."/>
            <person name="Land M."/>
        </authorList>
    </citation>
    <scope>NUCLEOTIDE SEQUENCE [LARGE SCALE GENOMIC DNA]</scope>
    <source>
        <strain evidence="2">ATCC 33931 / DSM 2075 / LMG 7858 / VKM B-1802 / 2st14</strain>
    </source>
</reference>